<name>A0A6P7SN61_9MOLL</name>
<evidence type="ECO:0000313" key="2">
    <source>
        <dbReference type="RefSeq" id="XP_029639729.1"/>
    </source>
</evidence>
<accession>A0A6P7SN61</accession>
<protein>
    <submittedName>
        <fullName evidence="2">Uncharacterized protein LOC115214835</fullName>
    </submittedName>
</protein>
<reference evidence="2" key="1">
    <citation type="submission" date="2025-08" db="UniProtKB">
        <authorList>
            <consortium name="RefSeq"/>
        </authorList>
    </citation>
    <scope>IDENTIFICATION</scope>
</reference>
<keyword evidence="1" id="KW-1185">Reference proteome</keyword>
<gene>
    <name evidence="2" type="primary">LOC115214835</name>
</gene>
<dbReference type="AlphaFoldDB" id="A0A6P7SN61"/>
<proteinExistence type="predicted"/>
<dbReference type="Proteomes" id="UP000515154">
    <property type="component" value="Linkage group LG8"/>
</dbReference>
<dbReference type="KEGG" id="osn:115214835"/>
<organism evidence="1 2">
    <name type="scientific">Octopus sinensis</name>
    <name type="common">East Asian common octopus</name>
    <dbReference type="NCBI Taxonomy" id="2607531"/>
    <lineage>
        <taxon>Eukaryota</taxon>
        <taxon>Metazoa</taxon>
        <taxon>Spiralia</taxon>
        <taxon>Lophotrochozoa</taxon>
        <taxon>Mollusca</taxon>
        <taxon>Cephalopoda</taxon>
        <taxon>Coleoidea</taxon>
        <taxon>Octopodiformes</taxon>
        <taxon>Octopoda</taxon>
        <taxon>Incirrata</taxon>
        <taxon>Octopodidae</taxon>
        <taxon>Octopus</taxon>
    </lineage>
</organism>
<dbReference type="RefSeq" id="XP_029639729.1">
    <property type="nucleotide sequence ID" value="XM_029783869.1"/>
</dbReference>
<sequence length="162" mass="17937">MNSVLKSLEIQGLEAQYIKLLRDMNSGCATDRALLSQPPRVPIGKNIKKGDTFYCISGKQQTYLQFVDDVLIAETTAQLQTMVIQINAQSLAVVIDENVIGNMPQKDIIHEMIEHPTISEIKKTIKELNTGKVPGLDGIPVEILLHGSNRLAVEIHHLISDI</sequence>
<evidence type="ECO:0000313" key="1">
    <source>
        <dbReference type="Proteomes" id="UP000515154"/>
    </source>
</evidence>